<dbReference type="Proteomes" id="UP000887229">
    <property type="component" value="Unassembled WGS sequence"/>
</dbReference>
<dbReference type="AlphaFoldDB" id="A0A9P7ZHK7"/>
<dbReference type="RefSeq" id="XP_046115795.1">
    <property type="nucleotide sequence ID" value="XM_046258533.1"/>
</dbReference>
<evidence type="ECO:0000256" key="5">
    <source>
        <dbReference type="SAM" id="MobiDB-lite"/>
    </source>
</evidence>
<evidence type="ECO:0000256" key="2">
    <source>
        <dbReference type="ARBA" id="ARBA00022989"/>
    </source>
</evidence>
<dbReference type="PANTHER" id="PTHR12483:SF120">
    <property type="entry name" value="HIGH-AFFINITY COPPER TRANSPORTER CTRA2"/>
    <property type="match status" value="1"/>
</dbReference>
<accession>A0A9P7ZHK7</accession>
<keyword evidence="7" id="KW-1185">Reference proteome</keyword>
<proteinExistence type="inferred from homology"/>
<gene>
    <name evidence="6" type="ORF">F5Z01DRAFT_254470</name>
</gene>
<reference evidence="6" key="1">
    <citation type="journal article" date="2021" name="IMA Fungus">
        <title>Genomic characterization of three marine fungi, including Emericellopsis atlantica sp. nov. with signatures of a generalist lifestyle and marine biomass degradation.</title>
        <authorList>
            <person name="Hagestad O.C."/>
            <person name="Hou L."/>
            <person name="Andersen J.H."/>
            <person name="Hansen E.H."/>
            <person name="Altermark B."/>
            <person name="Li C."/>
            <person name="Kuhnert E."/>
            <person name="Cox R.J."/>
            <person name="Crous P.W."/>
            <person name="Spatafora J.W."/>
            <person name="Lail K."/>
            <person name="Amirebrahimi M."/>
            <person name="Lipzen A."/>
            <person name="Pangilinan J."/>
            <person name="Andreopoulos W."/>
            <person name="Hayes R.D."/>
            <person name="Ng V."/>
            <person name="Grigoriev I.V."/>
            <person name="Jackson S.A."/>
            <person name="Sutton T.D.S."/>
            <person name="Dobson A.D.W."/>
            <person name="Rama T."/>
        </authorList>
    </citation>
    <scope>NUCLEOTIDE SEQUENCE</scope>
    <source>
        <strain evidence="6">TS7</strain>
    </source>
</reference>
<feature type="transmembrane region" description="Helical" evidence="4">
    <location>
        <begin position="143"/>
        <end position="161"/>
    </location>
</feature>
<dbReference type="PANTHER" id="PTHR12483">
    <property type="entry name" value="SOLUTE CARRIER FAMILY 31 COPPER TRANSPORTERS"/>
    <property type="match status" value="1"/>
</dbReference>
<evidence type="ECO:0000313" key="6">
    <source>
        <dbReference type="EMBL" id="KAG9251871.1"/>
    </source>
</evidence>
<keyword evidence="3 4" id="KW-0472">Membrane</keyword>
<feature type="transmembrane region" description="Helical" evidence="4">
    <location>
        <begin position="167"/>
        <end position="187"/>
    </location>
</feature>
<dbReference type="GeneID" id="70289436"/>
<evidence type="ECO:0000256" key="4">
    <source>
        <dbReference type="RuleBase" id="RU367022"/>
    </source>
</evidence>
<sequence>MSFRRHDDHDMGGMDMGSDTGGMGSNSTSTMSGMSMTFFLSSRTPLFSTQWTPTTDGQYAGICIFLIVLAVLLRVLLALRRILETQLWRRTAAATSEALAKSDVDDEKIRLLAGQPRQSLAIVKRDVQRKWSGWRVSVATARATYELCIAGIGYLLMLAVMTMNLGYFLSVLSGIWLGTFVLGGLSLDHTGSIH</sequence>
<comment type="caution">
    <text evidence="6">The sequence shown here is derived from an EMBL/GenBank/DDBJ whole genome shotgun (WGS) entry which is preliminary data.</text>
</comment>
<organism evidence="6 7">
    <name type="scientific">Emericellopsis atlantica</name>
    <dbReference type="NCBI Taxonomy" id="2614577"/>
    <lineage>
        <taxon>Eukaryota</taxon>
        <taxon>Fungi</taxon>
        <taxon>Dikarya</taxon>
        <taxon>Ascomycota</taxon>
        <taxon>Pezizomycotina</taxon>
        <taxon>Sordariomycetes</taxon>
        <taxon>Hypocreomycetidae</taxon>
        <taxon>Hypocreales</taxon>
        <taxon>Bionectriaceae</taxon>
        <taxon>Emericellopsis</taxon>
    </lineage>
</organism>
<feature type="transmembrane region" description="Helical" evidence="4">
    <location>
        <begin position="59"/>
        <end position="79"/>
    </location>
</feature>
<evidence type="ECO:0000313" key="7">
    <source>
        <dbReference type="Proteomes" id="UP000887229"/>
    </source>
</evidence>
<dbReference type="GO" id="GO:0005886">
    <property type="term" value="C:plasma membrane"/>
    <property type="evidence" value="ECO:0007669"/>
    <property type="project" value="TreeGrafter"/>
</dbReference>
<dbReference type="GO" id="GO:0005375">
    <property type="term" value="F:copper ion transmembrane transporter activity"/>
    <property type="evidence" value="ECO:0007669"/>
    <property type="project" value="UniProtKB-UniRule"/>
</dbReference>
<dbReference type="Pfam" id="PF04145">
    <property type="entry name" value="Ctr"/>
    <property type="match status" value="1"/>
</dbReference>
<keyword evidence="4" id="KW-0406">Ion transport</keyword>
<feature type="region of interest" description="Disordered" evidence="5">
    <location>
        <begin position="1"/>
        <end position="27"/>
    </location>
</feature>
<dbReference type="OrthoDB" id="73901at2759"/>
<keyword evidence="1 4" id="KW-0812">Transmembrane</keyword>
<comment type="similarity">
    <text evidence="4">Belongs to the copper transporter (Ctr) (TC 1.A.56) family. SLC31A subfamily.</text>
</comment>
<protein>
    <recommendedName>
        <fullName evidence="4">Copper transport protein</fullName>
    </recommendedName>
</protein>
<keyword evidence="4" id="KW-0187">Copper transport</keyword>
<dbReference type="EMBL" id="MU251265">
    <property type="protein sequence ID" value="KAG9251871.1"/>
    <property type="molecule type" value="Genomic_DNA"/>
</dbReference>
<keyword evidence="4" id="KW-0813">Transport</keyword>
<keyword evidence="4" id="KW-0186">Copper</keyword>
<comment type="subcellular location">
    <subcellularLocation>
        <location evidence="4">Membrane</location>
        <topology evidence="4">Multi-pass membrane protein</topology>
    </subcellularLocation>
</comment>
<keyword evidence="2 4" id="KW-1133">Transmembrane helix</keyword>
<name>A0A9P7ZHK7_9HYPO</name>
<evidence type="ECO:0000256" key="3">
    <source>
        <dbReference type="ARBA" id="ARBA00023136"/>
    </source>
</evidence>
<dbReference type="InterPro" id="IPR007274">
    <property type="entry name" value="Cop_transporter"/>
</dbReference>
<evidence type="ECO:0000256" key="1">
    <source>
        <dbReference type="ARBA" id="ARBA00022692"/>
    </source>
</evidence>
<feature type="compositionally biased region" description="Basic and acidic residues" evidence="5">
    <location>
        <begin position="1"/>
        <end position="12"/>
    </location>
</feature>